<dbReference type="CDD" id="cd07505">
    <property type="entry name" value="HAD_BPGM-like"/>
    <property type="match status" value="1"/>
</dbReference>
<dbReference type="PANTHER" id="PTHR43434">
    <property type="entry name" value="PHOSPHOGLYCOLATE PHOSPHATASE"/>
    <property type="match status" value="1"/>
</dbReference>
<dbReference type="SUPFAM" id="SSF56784">
    <property type="entry name" value="HAD-like"/>
    <property type="match status" value="1"/>
</dbReference>
<protein>
    <submittedName>
        <fullName evidence="1">HAD family hydrolase</fullName>
        <ecNumber evidence="1">3.-.-.-</ecNumber>
    </submittedName>
</protein>
<dbReference type="GO" id="GO:0016787">
    <property type="term" value="F:hydrolase activity"/>
    <property type="evidence" value="ECO:0007669"/>
    <property type="project" value="UniProtKB-KW"/>
</dbReference>
<dbReference type="NCBIfam" id="TIGR01549">
    <property type="entry name" value="HAD-SF-IA-v1"/>
    <property type="match status" value="1"/>
</dbReference>
<sequence>MDTSTDRPRAVLFDVDGTLVDTTYVHTIAWWQALREHGHLVPMAPIHRAIGLGSDKILDHLLGDHDNGQDDAITASHATLVAAWYQRFTPLPGARDLLKRCHDEGLTVVLSTSADQRDHDALRDALDAEAWIDEATTSEDADQSKPAPDILTAALQRIGVRAQEAVFVGDAVWDVQAATRIGMPCIGLECGGTSAAELRDAGAVAVWSDPADLLAHWSQSPLHDRTPA</sequence>
<dbReference type="SFLD" id="SFLDS00003">
    <property type="entry name" value="Haloacid_Dehalogenase"/>
    <property type="match status" value="1"/>
</dbReference>
<dbReference type="InterPro" id="IPR023198">
    <property type="entry name" value="PGP-like_dom2"/>
</dbReference>
<dbReference type="EC" id="3.-.-.-" evidence="1"/>
<gene>
    <name evidence="1" type="ORF">ACFQBT_13495</name>
</gene>
<dbReference type="Proteomes" id="UP001596356">
    <property type="component" value="Unassembled WGS sequence"/>
</dbReference>
<dbReference type="SFLD" id="SFLDG01129">
    <property type="entry name" value="C1.5:_HAD__Beta-PGM__Phosphata"/>
    <property type="match status" value="1"/>
</dbReference>
<organism evidence="1 2">
    <name type="scientific">Branchiibius cervicis</name>
    <dbReference type="NCBI Taxonomy" id="908252"/>
    <lineage>
        <taxon>Bacteria</taxon>
        <taxon>Bacillati</taxon>
        <taxon>Actinomycetota</taxon>
        <taxon>Actinomycetes</taxon>
        <taxon>Micrococcales</taxon>
        <taxon>Dermacoccaceae</taxon>
        <taxon>Branchiibius</taxon>
    </lineage>
</organism>
<dbReference type="Gene3D" id="1.10.150.240">
    <property type="entry name" value="Putative phosphatase, domain 2"/>
    <property type="match status" value="1"/>
</dbReference>
<dbReference type="InterPro" id="IPR036412">
    <property type="entry name" value="HAD-like_sf"/>
</dbReference>
<keyword evidence="1" id="KW-0378">Hydrolase</keyword>
<evidence type="ECO:0000313" key="1">
    <source>
        <dbReference type="EMBL" id="MFC6714769.1"/>
    </source>
</evidence>
<name>A0ABW2AVR5_9MICO</name>
<proteinExistence type="predicted"/>
<dbReference type="PANTHER" id="PTHR43434:SF16">
    <property type="entry name" value="BLL8046 PROTEIN"/>
    <property type="match status" value="1"/>
</dbReference>
<dbReference type="NCBIfam" id="TIGR01509">
    <property type="entry name" value="HAD-SF-IA-v3"/>
    <property type="match status" value="1"/>
</dbReference>
<dbReference type="SFLD" id="SFLDG01135">
    <property type="entry name" value="C1.5.6:_HAD__Beta-PGM__Phospha"/>
    <property type="match status" value="1"/>
</dbReference>
<keyword evidence="2" id="KW-1185">Reference proteome</keyword>
<evidence type="ECO:0000313" key="2">
    <source>
        <dbReference type="Proteomes" id="UP001596356"/>
    </source>
</evidence>
<dbReference type="Gene3D" id="3.40.50.1000">
    <property type="entry name" value="HAD superfamily/HAD-like"/>
    <property type="match status" value="1"/>
</dbReference>
<dbReference type="InterPro" id="IPR006439">
    <property type="entry name" value="HAD-SF_hydro_IA"/>
</dbReference>
<dbReference type="InterPro" id="IPR023214">
    <property type="entry name" value="HAD_sf"/>
</dbReference>
<dbReference type="InterPro" id="IPR050155">
    <property type="entry name" value="HAD-like_hydrolase_sf"/>
</dbReference>
<reference evidence="2" key="1">
    <citation type="journal article" date="2019" name="Int. J. Syst. Evol. Microbiol.">
        <title>The Global Catalogue of Microorganisms (GCM) 10K type strain sequencing project: providing services to taxonomists for standard genome sequencing and annotation.</title>
        <authorList>
            <consortium name="The Broad Institute Genomics Platform"/>
            <consortium name="The Broad Institute Genome Sequencing Center for Infectious Disease"/>
            <person name="Wu L."/>
            <person name="Ma J."/>
        </authorList>
    </citation>
    <scope>NUCLEOTIDE SEQUENCE [LARGE SCALE GENOMIC DNA]</scope>
    <source>
        <strain evidence="2">NBRC 106593</strain>
    </source>
</reference>
<dbReference type="Pfam" id="PF00702">
    <property type="entry name" value="Hydrolase"/>
    <property type="match status" value="1"/>
</dbReference>
<comment type="caution">
    <text evidence="1">The sequence shown here is derived from an EMBL/GenBank/DDBJ whole genome shotgun (WGS) entry which is preliminary data.</text>
</comment>
<accession>A0ABW2AVR5</accession>
<dbReference type="RefSeq" id="WP_377823408.1">
    <property type="nucleotide sequence ID" value="NZ_JBHSWJ010000002.1"/>
</dbReference>
<dbReference type="EMBL" id="JBHSWJ010000002">
    <property type="protein sequence ID" value="MFC6714769.1"/>
    <property type="molecule type" value="Genomic_DNA"/>
</dbReference>